<feature type="region of interest" description="Disordered" evidence="2">
    <location>
        <begin position="1"/>
        <end position="30"/>
    </location>
</feature>
<protein>
    <recommendedName>
        <fullName evidence="5">K Homology domain-containing protein</fullName>
    </recommendedName>
</protein>
<evidence type="ECO:0008006" key="5">
    <source>
        <dbReference type="Google" id="ProtNLM"/>
    </source>
</evidence>
<dbReference type="PROSITE" id="PS50084">
    <property type="entry name" value="KH_TYPE_1"/>
    <property type="match status" value="1"/>
</dbReference>
<sequence length="339" mass="38059">MEAPEPGRNGSVKNLHCRSKSEGSLSSDLPPEQRQLFQELNVDDTLVNDTQGSSVKKRKLYLELNVAAQEWTVLRLLIPTNDDDAINSFKCQIRQLETHYEKKNVEVDFYSATTGVGVVMVSAKRDSRHAVTHVVNAFDEVHRYFLHTMSNENCLTRLLVPASHAKKLIILYTIKSDNPCQLTMYLTDNISVFFPGDVIIDVEGNRKHVHARIESIVPYLVEFAVDESMMSEFKAGNGIRPSYPKIYTPGKAPSCVKAQRDSMVHESTEIPLSYIDYLIGEDGTNIKMIWKSSPTASVSLNPFTLKEVIISIEGEGDLEVEDAQNAIEVQLWNALSIEL</sequence>
<reference evidence="3 4" key="1">
    <citation type="submission" date="2018-04" db="EMBL/GenBank/DDBJ databases">
        <authorList>
            <person name="Vogel A."/>
        </authorList>
    </citation>
    <scope>NUCLEOTIDE SEQUENCE [LARGE SCALE GENOMIC DNA]</scope>
</reference>
<evidence type="ECO:0000256" key="1">
    <source>
        <dbReference type="PROSITE-ProRule" id="PRU00117"/>
    </source>
</evidence>
<dbReference type="GO" id="GO:0003723">
    <property type="term" value="F:RNA binding"/>
    <property type="evidence" value="ECO:0007669"/>
    <property type="project" value="UniProtKB-UniRule"/>
</dbReference>
<dbReference type="Proteomes" id="UP000595140">
    <property type="component" value="Unassembled WGS sequence"/>
</dbReference>
<proteinExistence type="predicted"/>
<keyword evidence="4" id="KW-1185">Reference proteome</keyword>
<gene>
    <name evidence="3" type="ORF">CCAM_LOCUS22308</name>
</gene>
<dbReference type="AlphaFoldDB" id="A0A484LVJ4"/>
<evidence type="ECO:0000256" key="2">
    <source>
        <dbReference type="SAM" id="MobiDB-lite"/>
    </source>
</evidence>
<dbReference type="SUPFAM" id="SSF54791">
    <property type="entry name" value="Eukaryotic type KH-domain (KH-domain type I)"/>
    <property type="match status" value="1"/>
</dbReference>
<name>A0A484LVJ4_9ASTE</name>
<dbReference type="EMBL" id="OOIL02002122">
    <property type="protein sequence ID" value="VFQ80532.1"/>
    <property type="molecule type" value="Genomic_DNA"/>
</dbReference>
<dbReference type="InterPro" id="IPR036612">
    <property type="entry name" value="KH_dom_type_1_sf"/>
</dbReference>
<evidence type="ECO:0000313" key="3">
    <source>
        <dbReference type="EMBL" id="VFQ80532.1"/>
    </source>
</evidence>
<organism evidence="3 4">
    <name type="scientific">Cuscuta campestris</name>
    <dbReference type="NCBI Taxonomy" id="132261"/>
    <lineage>
        <taxon>Eukaryota</taxon>
        <taxon>Viridiplantae</taxon>
        <taxon>Streptophyta</taxon>
        <taxon>Embryophyta</taxon>
        <taxon>Tracheophyta</taxon>
        <taxon>Spermatophyta</taxon>
        <taxon>Magnoliopsida</taxon>
        <taxon>eudicotyledons</taxon>
        <taxon>Gunneridae</taxon>
        <taxon>Pentapetalae</taxon>
        <taxon>asterids</taxon>
        <taxon>lamiids</taxon>
        <taxon>Solanales</taxon>
        <taxon>Convolvulaceae</taxon>
        <taxon>Cuscuteae</taxon>
        <taxon>Cuscuta</taxon>
        <taxon>Cuscuta subgen. Grammica</taxon>
        <taxon>Cuscuta sect. Cleistogrammica</taxon>
    </lineage>
</organism>
<accession>A0A484LVJ4</accession>
<evidence type="ECO:0000313" key="4">
    <source>
        <dbReference type="Proteomes" id="UP000595140"/>
    </source>
</evidence>
<dbReference type="Gene3D" id="3.30.1370.10">
    <property type="entry name" value="K Homology domain, type 1"/>
    <property type="match status" value="1"/>
</dbReference>
<keyword evidence="1" id="KW-0694">RNA-binding</keyword>